<gene>
    <name evidence="2" type="ORF">C0Q70_03882</name>
</gene>
<organism evidence="2 3">
    <name type="scientific">Pomacea canaliculata</name>
    <name type="common">Golden apple snail</name>
    <dbReference type="NCBI Taxonomy" id="400727"/>
    <lineage>
        <taxon>Eukaryota</taxon>
        <taxon>Metazoa</taxon>
        <taxon>Spiralia</taxon>
        <taxon>Lophotrochozoa</taxon>
        <taxon>Mollusca</taxon>
        <taxon>Gastropoda</taxon>
        <taxon>Caenogastropoda</taxon>
        <taxon>Architaenioglossa</taxon>
        <taxon>Ampullarioidea</taxon>
        <taxon>Ampullariidae</taxon>
        <taxon>Pomacea</taxon>
    </lineage>
</organism>
<reference evidence="2 3" key="1">
    <citation type="submission" date="2018-04" db="EMBL/GenBank/DDBJ databases">
        <title>The genome of golden apple snail Pomacea canaliculata provides insight into stress tolerance and invasive adaptation.</title>
        <authorList>
            <person name="Liu C."/>
            <person name="Liu B."/>
            <person name="Ren Y."/>
            <person name="Zhang Y."/>
            <person name="Wang H."/>
            <person name="Li S."/>
            <person name="Jiang F."/>
            <person name="Yin L."/>
            <person name="Zhang G."/>
            <person name="Qian W."/>
            <person name="Fan W."/>
        </authorList>
    </citation>
    <scope>NUCLEOTIDE SEQUENCE [LARGE SCALE GENOMIC DNA]</scope>
    <source>
        <strain evidence="2">SZHN2017</strain>
        <tissue evidence="2">Muscle</tissue>
    </source>
</reference>
<evidence type="ECO:0000313" key="3">
    <source>
        <dbReference type="Proteomes" id="UP000245119"/>
    </source>
</evidence>
<name>A0A2T7PTZ1_POMCA</name>
<proteinExistence type="predicted"/>
<dbReference type="AlphaFoldDB" id="A0A2T7PTZ1"/>
<evidence type="ECO:0000313" key="2">
    <source>
        <dbReference type="EMBL" id="PVD36892.1"/>
    </source>
</evidence>
<keyword evidence="3" id="KW-1185">Reference proteome</keyword>
<dbReference type="Proteomes" id="UP000245119">
    <property type="component" value="Linkage Group LG2"/>
</dbReference>
<accession>A0A2T7PTZ1</accession>
<sequence length="177" mass="20042">MQQLPTRAHVHGCNRRRVRACCILCECFSQTRQLCHLPRDELRRFDVEPDGASRHVTDRVDRGPHTVIVWVFTRILLPSSGGQQPSCATTVASPLAHLHLVYPDDLTWLLAVVWDANKSHKPSGFLHRNNFTSGTGKEYIYPTDDPSRPALESFLRGSGDEHKTAFVPFKPKSEEDK</sequence>
<dbReference type="EMBL" id="PZQS01000002">
    <property type="protein sequence ID" value="PVD36892.1"/>
    <property type="molecule type" value="Genomic_DNA"/>
</dbReference>
<feature type="region of interest" description="Disordered" evidence="1">
    <location>
        <begin position="158"/>
        <end position="177"/>
    </location>
</feature>
<evidence type="ECO:0000256" key="1">
    <source>
        <dbReference type="SAM" id="MobiDB-lite"/>
    </source>
</evidence>
<protein>
    <submittedName>
        <fullName evidence="2">Uncharacterized protein</fullName>
    </submittedName>
</protein>
<comment type="caution">
    <text evidence="2">The sequence shown here is derived from an EMBL/GenBank/DDBJ whole genome shotgun (WGS) entry which is preliminary data.</text>
</comment>